<keyword evidence="2" id="KW-0053">Apoptosis</keyword>
<evidence type="ECO:0000256" key="3">
    <source>
        <dbReference type="ARBA" id="ARBA00022807"/>
    </source>
</evidence>
<dbReference type="PANTHER" id="PTHR48104">
    <property type="entry name" value="METACASPASE-4"/>
    <property type="match status" value="1"/>
</dbReference>
<dbReference type="Proteomes" id="UP000053328">
    <property type="component" value="Unassembled WGS sequence"/>
</dbReference>
<evidence type="ECO:0000256" key="1">
    <source>
        <dbReference type="ARBA" id="ARBA00009005"/>
    </source>
</evidence>
<name>A0A0D1ZC35_9EURO</name>
<reference evidence="6 7" key="1">
    <citation type="submission" date="2015-01" db="EMBL/GenBank/DDBJ databases">
        <title>The Genome Sequence of Exophiala spinifera CBS89968.</title>
        <authorList>
            <consortium name="The Broad Institute Genomics Platform"/>
            <person name="Cuomo C."/>
            <person name="de Hoog S."/>
            <person name="Gorbushina A."/>
            <person name="Stielow B."/>
            <person name="Teixiera M."/>
            <person name="Abouelleil A."/>
            <person name="Chapman S.B."/>
            <person name="Priest M."/>
            <person name="Young S.K."/>
            <person name="Wortman J."/>
            <person name="Nusbaum C."/>
            <person name="Birren B."/>
        </authorList>
    </citation>
    <scope>NUCLEOTIDE SEQUENCE [LARGE SCALE GENOMIC DNA]</scope>
    <source>
        <strain evidence="6 7">CBS 89968</strain>
    </source>
</reference>
<organism evidence="6 7">
    <name type="scientific">Exophiala spinifera</name>
    <dbReference type="NCBI Taxonomy" id="91928"/>
    <lineage>
        <taxon>Eukaryota</taxon>
        <taxon>Fungi</taxon>
        <taxon>Dikarya</taxon>
        <taxon>Ascomycota</taxon>
        <taxon>Pezizomycotina</taxon>
        <taxon>Eurotiomycetes</taxon>
        <taxon>Chaetothyriomycetidae</taxon>
        <taxon>Chaetothyriales</taxon>
        <taxon>Herpotrichiellaceae</taxon>
        <taxon>Exophiala</taxon>
    </lineage>
</organism>
<dbReference type="GO" id="GO:0006508">
    <property type="term" value="P:proteolysis"/>
    <property type="evidence" value="ECO:0007669"/>
    <property type="project" value="InterPro"/>
</dbReference>
<dbReference type="HOGENOM" id="CLU_029389_3_0_1"/>
<dbReference type="VEuPathDB" id="FungiDB:PV08_11516"/>
<dbReference type="OrthoDB" id="3223806at2759"/>
<evidence type="ECO:0000313" key="6">
    <source>
        <dbReference type="EMBL" id="KIW10552.1"/>
    </source>
</evidence>
<keyword evidence="3" id="KW-0645">Protease</keyword>
<feature type="domain" description="Peptidase C14 caspase" evidence="5">
    <location>
        <begin position="8"/>
        <end position="310"/>
    </location>
</feature>
<protein>
    <recommendedName>
        <fullName evidence="5">Peptidase C14 caspase domain-containing protein</fullName>
    </recommendedName>
</protein>
<dbReference type="GO" id="GO:0006915">
    <property type="term" value="P:apoptotic process"/>
    <property type="evidence" value="ECO:0007669"/>
    <property type="project" value="UniProtKB-KW"/>
</dbReference>
<evidence type="ECO:0000313" key="7">
    <source>
        <dbReference type="Proteomes" id="UP000053328"/>
    </source>
</evidence>
<evidence type="ECO:0000259" key="5">
    <source>
        <dbReference type="Pfam" id="PF00656"/>
    </source>
</evidence>
<accession>A0A0D1ZC35</accession>
<keyword evidence="3" id="KW-0378">Hydrolase</keyword>
<dbReference type="AlphaFoldDB" id="A0A0D1ZC35"/>
<dbReference type="InterPro" id="IPR029030">
    <property type="entry name" value="Caspase-like_dom_sf"/>
</dbReference>
<dbReference type="PANTHER" id="PTHR48104:SF30">
    <property type="entry name" value="METACASPASE-1"/>
    <property type="match status" value="1"/>
</dbReference>
<keyword evidence="7" id="KW-1185">Reference proteome</keyword>
<sequence length="322" mass="36136">MAMRPPPRRKALLIGINYFGSGHQLQGCIDDVRNVQEFLVSRNYSTHPRDMVVLTDDSDPRGPYFPTGHNILAAMRWLVSEPGCLCFLHYSGHGGQVPDNGDGRSADGYDDTIVPVDFERNGQIPSGVLHRELVSRLADGCLLSILFDCCHSGSAVELPFVYRTDDDGNVSLMDNLKQGVELIGEARHLIRGDFAYDSEGEARHLLAGATSFFRSLKHQYEGDDEEGLQENNNYDDWAREGKSVFMFSGCKDEQTSADAFINGRHVGAMSWAFLETMKTDYYWNISYVQILQNTRGLLQENYSQIPQLSCGFQVDLNSPFRI</sequence>
<dbReference type="EMBL" id="KN847500">
    <property type="protein sequence ID" value="KIW10552.1"/>
    <property type="molecule type" value="Genomic_DNA"/>
</dbReference>
<dbReference type="GO" id="GO:0005737">
    <property type="term" value="C:cytoplasm"/>
    <property type="evidence" value="ECO:0007669"/>
    <property type="project" value="TreeGrafter"/>
</dbReference>
<evidence type="ECO:0000256" key="4">
    <source>
        <dbReference type="ARBA" id="ARBA00023145"/>
    </source>
</evidence>
<dbReference type="Gene3D" id="3.40.50.12660">
    <property type="match status" value="2"/>
</dbReference>
<dbReference type="Pfam" id="PF00656">
    <property type="entry name" value="Peptidase_C14"/>
    <property type="match status" value="1"/>
</dbReference>
<keyword evidence="3" id="KW-0788">Thiol protease</keyword>
<dbReference type="InterPro" id="IPR050452">
    <property type="entry name" value="Metacaspase"/>
</dbReference>
<comment type="similarity">
    <text evidence="1">Belongs to the peptidase C14B family.</text>
</comment>
<keyword evidence="4" id="KW-0865">Zymogen</keyword>
<proteinExistence type="inferred from homology"/>
<evidence type="ECO:0000256" key="2">
    <source>
        <dbReference type="ARBA" id="ARBA00022703"/>
    </source>
</evidence>
<gene>
    <name evidence="6" type="ORF">PV08_11516</name>
</gene>
<dbReference type="RefSeq" id="XP_016230768.1">
    <property type="nucleotide sequence ID" value="XM_016385824.1"/>
</dbReference>
<dbReference type="GeneID" id="27338599"/>
<dbReference type="InterPro" id="IPR011600">
    <property type="entry name" value="Pept_C14_caspase"/>
</dbReference>
<dbReference type="GO" id="GO:0004197">
    <property type="term" value="F:cysteine-type endopeptidase activity"/>
    <property type="evidence" value="ECO:0007669"/>
    <property type="project" value="InterPro"/>
</dbReference>
<dbReference type="SUPFAM" id="SSF52129">
    <property type="entry name" value="Caspase-like"/>
    <property type="match status" value="1"/>
</dbReference>